<keyword evidence="4" id="KW-0862">Zinc</keyword>
<evidence type="ECO:0000259" key="7">
    <source>
        <dbReference type="PROSITE" id="PS50103"/>
    </source>
</evidence>
<dbReference type="InterPro" id="IPR002483">
    <property type="entry name" value="PWI_dom"/>
</dbReference>
<evidence type="ECO:0000259" key="6">
    <source>
        <dbReference type="PROSITE" id="PS50102"/>
    </source>
</evidence>
<dbReference type="AlphaFoldDB" id="A0A6A6PJA9"/>
<dbReference type="InterPro" id="IPR000504">
    <property type="entry name" value="RRM_dom"/>
</dbReference>
<evidence type="ECO:0008006" key="10">
    <source>
        <dbReference type="Google" id="ProtNLM"/>
    </source>
</evidence>
<keyword evidence="9" id="KW-1185">Reference proteome</keyword>
<evidence type="ECO:0000313" key="9">
    <source>
        <dbReference type="Proteomes" id="UP000799767"/>
    </source>
</evidence>
<feature type="region of interest" description="Disordered" evidence="5">
    <location>
        <begin position="451"/>
        <end position="483"/>
    </location>
</feature>
<keyword evidence="4" id="KW-0479">Metal-binding</keyword>
<evidence type="ECO:0000256" key="1">
    <source>
        <dbReference type="ARBA" id="ARBA00022884"/>
    </source>
</evidence>
<feature type="domain" description="RRM" evidence="6">
    <location>
        <begin position="296"/>
        <end position="368"/>
    </location>
</feature>
<dbReference type="OrthoDB" id="443401at2759"/>
<reference evidence="8" key="1">
    <citation type="journal article" date="2020" name="Stud. Mycol.">
        <title>101 Dothideomycetes genomes: a test case for predicting lifestyles and emergence of pathogens.</title>
        <authorList>
            <person name="Haridas S."/>
            <person name="Albert R."/>
            <person name="Binder M."/>
            <person name="Bloem J."/>
            <person name="Labutti K."/>
            <person name="Salamov A."/>
            <person name="Andreopoulos B."/>
            <person name="Baker S."/>
            <person name="Barry K."/>
            <person name="Bills G."/>
            <person name="Bluhm B."/>
            <person name="Cannon C."/>
            <person name="Castanera R."/>
            <person name="Culley D."/>
            <person name="Daum C."/>
            <person name="Ezra D."/>
            <person name="Gonzalez J."/>
            <person name="Henrissat B."/>
            <person name="Kuo A."/>
            <person name="Liang C."/>
            <person name="Lipzen A."/>
            <person name="Lutzoni F."/>
            <person name="Magnuson J."/>
            <person name="Mondo S."/>
            <person name="Nolan M."/>
            <person name="Ohm R."/>
            <person name="Pangilinan J."/>
            <person name="Park H.-J."/>
            <person name="Ramirez L."/>
            <person name="Alfaro M."/>
            <person name="Sun H."/>
            <person name="Tritt A."/>
            <person name="Yoshinaga Y."/>
            <person name="Zwiers L.-H."/>
            <person name="Turgeon B."/>
            <person name="Goodwin S."/>
            <person name="Spatafora J."/>
            <person name="Crous P."/>
            <person name="Grigoriev I."/>
        </authorList>
    </citation>
    <scope>NUCLEOTIDE SEQUENCE</scope>
    <source>
        <strain evidence="8">CBS 113389</strain>
    </source>
</reference>
<dbReference type="PANTHER" id="PTHR14398:SF0">
    <property type="entry name" value="ZINC FINGER PROTEIN SWM"/>
    <property type="match status" value="1"/>
</dbReference>
<dbReference type="Proteomes" id="UP000799767">
    <property type="component" value="Unassembled WGS sequence"/>
</dbReference>
<gene>
    <name evidence="8" type="ORF">BDY17DRAFT_327564</name>
</gene>
<dbReference type="SMART" id="SM00360">
    <property type="entry name" value="RRM"/>
    <property type="match status" value="1"/>
</dbReference>
<dbReference type="Gene3D" id="3.30.70.330">
    <property type="match status" value="1"/>
</dbReference>
<sequence length="705" mass="77785">MELGDEEALKKWVIAKLESNGSDADADVLADYVLALAKTQEQESASRDNYIENLRDFLSNNTEQFVDELLIAISTRSFDPKRAPLRPAAPTFQPTVTSRYEQQQPVDNSRKRSYYARDEEEGPHGSHSYQRDRPIKHARRGGRGQDNQRGARHFPQQFGMPAMPQLPAGMPQFDPNNPMAAFLAMQQAMGLMPGMPNGTSPSGRRCKDYDTKGFCAAGGSCPYEHGNDPFVIPEYDPNNSALLDIAPAPTSHFDTSRGEGGRRGRGRGRGRDNNTSRGGKRSNFSQIGPNRDTSITGIVVESIPAENCNEESVREFFSAFGNIDNVNVQPESKLAIIKFEDHDSARAAYQSPKVVFDNRFVKVYWAKAENGQSSSPARQGHSKSNGEDTDMAEGGGELDMEEITKRQEDAQRKHEEAKQQREQAEQQRAELDAKLKAMDAERKKMAELIWKKTGKTASSTTASPVANGSQNNTTEEESEQTQALKAQLAKLEAEAKSLGIDPAEAATTDGAHSPHPPYRGRGTYRGRARGGRTSYYPSTRRGNVWHPRGDIGGAVKRLDNRPKTIAVTLPSGTKFEDHDEALRQFLFFNNFNMTTLEKHPERDDTALVAFGQRFEGENFMRAASLANSELLHVGKVELTWYKPEGTDKGVNGGAAGIGSGTALGVEGESGGAQREQPQQEVHSDLPDAPSQNFEMVDEEDLDRWT</sequence>
<evidence type="ECO:0000256" key="2">
    <source>
        <dbReference type="ARBA" id="ARBA00043866"/>
    </source>
</evidence>
<feature type="compositionally biased region" description="Polar residues" evidence="5">
    <location>
        <begin position="282"/>
        <end position="292"/>
    </location>
</feature>
<dbReference type="GO" id="GO:0008270">
    <property type="term" value="F:zinc ion binding"/>
    <property type="evidence" value="ECO:0007669"/>
    <property type="project" value="UniProtKB-KW"/>
</dbReference>
<feature type="compositionally biased region" description="Basic and acidic residues" evidence="5">
    <location>
        <begin position="402"/>
        <end position="429"/>
    </location>
</feature>
<dbReference type="PROSITE" id="PS50103">
    <property type="entry name" value="ZF_C3H1"/>
    <property type="match status" value="1"/>
</dbReference>
<dbReference type="Pfam" id="PF01480">
    <property type="entry name" value="PWI"/>
    <property type="match status" value="1"/>
</dbReference>
<dbReference type="Pfam" id="PF00076">
    <property type="entry name" value="RRM_1"/>
    <property type="match status" value="1"/>
</dbReference>
<dbReference type="SUPFAM" id="SSF54928">
    <property type="entry name" value="RNA-binding domain, RBD"/>
    <property type="match status" value="1"/>
</dbReference>
<dbReference type="EMBL" id="MU001641">
    <property type="protein sequence ID" value="KAF2479613.1"/>
    <property type="molecule type" value="Genomic_DNA"/>
</dbReference>
<evidence type="ECO:0000256" key="4">
    <source>
        <dbReference type="PROSITE-ProRule" id="PRU00723"/>
    </source>
</evidence>
<feature type="compositionally biased region" description="Gly residues" evidence="5">
    <location>
        <begin position="651"/>
        <end position="661"/>
    </location>
</feature>
<protein>
    <recommendedName>
        <fullName evidence="10">CCCH zinc finger and RRM domain-containing protein</fullName>
    </recommendedName>
</protein>
<name>A0A6A6PJA9_9PEZI</name>
<feature type="zinc finger region" description="C3H1-type" evidence="4">
    <location>
        <begin position="200"/>
        <end position="228"/>
    </location>
</feature>
<dbReference type="CDD" id="cd12257">
    <property type="entry name" value="RRM1_RBM26_like"/>
    <property type="match status" value="1"/>
</dbReference>
<proteinExistence type="predicted"/>
<feature type="region of interest" description="Disordered" evidence="5">
    <location>
        <begin position="505"/>
        <end position="542"/>
    </location>
</feature>
<dbReference type="GO" id="GO:0003723">
    <property type="term" value="F:RNA binding"/>
    <property type="evidence" value="ECO:0007669"/>
    <property type="project" value="UniProtKB-UniRule"/>
</dbReference>
<evidence type="ECO:0000313" key="8">
    <source>
        <dbReference type="EMBL" id="KAF2479613.1"/>
    </source>
</evidence>
<dbReference type="RefSeq" id="XP_033586183.1">
    <property type="nucleotide sequence ID" value="XM_033737693.1"/>
</dbReference>
<dbReference type="PANTHER" id="PTHR14398">
    <property type="entry name" value="RNA RECOGNITION RRM/RNP DOMAIN"/>
    <property type="match status" value="1"/>
</dbReference>
<comment type="function">
    <text evidence="2">May be involved in the turnover of nuclear polyadenylated (pA+) RNA.</text>
</comment>
<feature type="compositionally biased region" description="Acidic residues" evidence="5">
    <location>
        <begin position="387"/>
        <end position="401"/>
    </location>
</feature>
<dbReference type="PROSITE" id="PS50102">
    <property type="entry name" value="RRM"/>
    <property type="match status" value="1"/>
</dbReference>
<feature type="region of interest" description="Disordered" evidence="5">
    <location>
        <begin position="651"/>
        <end position="705"/>
    </location>
</feature>
<feature type="region of interest" description="Disordered" evidence="5">
    <location>
        <begin position="80"/>
        <end position="156"/>
    </location>
</feature>
<dbReference type="InterPro" id="IPR012677">
    <property type="entry name" value="Nucleotide-bd_a/b_plait_sf"/>
</dbReference>
<dbReference type="InterPro" id="IPR035979">
    <property type="entry name" value="RBD_domain_sf"/>
</dbReference>
<feature type="region of interest" description="Disordered" evidence="5">
    <location>
        <begin position="370"/>
        <end position="429"/>
    </location>
</feature>
<accession>A0A6A6PJA9</accession>
<feature type="compositionally biased region" description="Low complexity" evidence="5">
    <location>
        <begin position="455"/>
        <end position="473"/>
    </location>
</feature>
<feature type="compositionally biased region" description="Acidic residues" evidence="5">
    <location>
        <begin position="695"/>
        <end position="705"/>
    </location>
</feature>
<dbReference type="GO" id="GO:0005634">
    <property type="term" value="C:nucleus"/>
    <property type="evidence" value="ECO:0007669"/>
    <property type="project" value="TreeGrafter"/>
</dbReference>
<dbReference type="InterPro" id="IPR000571">
    <property type="entry name" value="Znf_CCCH"/>
</dbReference>
<feature type="domain" description="C3H1-type" evidence="7">
    <location>
        <begin position="200"/>
        <end position="228"/>
    </location>
</feature>
<keyword evidence="4" id="KW-0863">Zinc-finger</keyword>
<dbReference type="InterPro" id="IPR045137">
    <property type="entry name" value="RBM26/27"/>
</dbReference>
<feature type="region of interest" description="Disordered" evidence="5">
    <location>
        <begin position="247"/>
        <end position="292"/>
    </location>
</feature>
<organism evidence="8 9">
    <name type="scientific">Neohortaea acidophila</name>
    <dbReference type="NCBI Taxonomy" id="245834"/>
    <lineage>
        <taxon>Eukaryota</taxon>
        <taxon>Fungi</taxon>
        <taxon>Dikarya</taxon>
        <taxon>Ascomycota</taxon>
        <taxon>Pezizomycotina</taxon>
        <taxon>Dothideomycetes</taxon>
        <taxon>Dothideomycetidae</taxon>
        <taxon>Mycosphaerellales</taxon>
        <taxon>Teratosphaeriaceae</taxon>
        <taxon>Neohortaea</taxon>
    </lineage>
</organism>
<keyword evidence="1 3" id="KW-0694">RNA-binding</keyword>
<evidence type="ECO:0000256" key="5">
    <source>
        <dbReference type="SAM" id="MobiDB-lite"/>
    </source>
</evidence>
<feature type="compositionally biased region" description="Polar residues" evidence="5">
    <location>
        <begin position="92"/>
        <end position="107"/>
    </location>
</feature>
<dbReference type="GeneID" id="54478695"/>
<evidence type="ECO:0000256" key="3">
    <source>
        <dbReference type="PROSITE-ProRule" id="PRU00176"/>
    </source>
</evidence>